<dbReference type="AlphaFoldDB" id="A0AAI9X4Q0"/>
<dbReference type="Pfam" id="PF00293">
    <property type="entry name" value="NUDIX"/>
    <property type="match status" value="1"/>
</dbReference>
<dbReference type="EMBL" id="LACB01000440">
    <property type="protein sequence ID" value="KAJ9483344.1"/>
    <property type="molecule type" value="Genomic_DNA"/>
</dbReference>
<reference evidence="2" key="2">
    <citation type="journal article" date="2016" name="Fungal Biol.">
        <title>Ochratoxin A production by Penicillium thymicola.</title>
        <authorList>
            <person name="Nguyen H.D.T."/>
            <person name="McMullin D.R."/>
            <person name="Ponomareva E."/>
            <person name="Riley R."/>
            <person name="Pomraning K.R."/>
            <person name="Baker S.E."/>
            <person name="Seifert K.A."/>
        </authorList>
    </citation>
    <scope>NUCLEOTIDE SEQUENCE</scope>
    <source>
        <strain evidence="2">DAOM 180753</strain>
    </source>
</reference>
<name>A0AAI9X4Q0_PENTH</name>
<dbReference type="Gene3D" id="3.90.79.10">
    <property type="entry name" value="Nucleoside Triphosphate Pyrophosphohydrolase"/>
    <property type="match status" value="1"/>
</dbReference>
<dbReference type="PROSITE" id="PS51462">
    <property type="entry name" value="NUDIX"/>
    <property type="match status" value="1"/>
</dbReference>
<dbReference type="InterPro" id="IPR000086">
    <property type="entry name" value="NUDIX_hydrolase_dom"/>
</dbReference>
<dbReference type="SUPFAM" id="SSF55811">
    <property type="entry name" value="Nudix"/>
    <property type="match status" value="1"/>
</dbReference>
<keyword evidence="3" id="KW-1185">Reference proteome</keyword>
<dbReference type="InterPro" id="IPR015797">
    <property type="entry name" value="NUDIX_hydrolase-like_dom_sf"/>
</dbReference>
<gene>
    <name evidence="2" type="ORF">VN97_g10065</name>
</gene>
<organism evidence="2 3">
    <name type="scientific">Penicillium thymicola</name>
    <dbReference type="NCBI Taxonomy" id="293382"/>
    <lineage>
        <taxon>Eukaryota</taxon>
        <taxon>Fungi</taxon>
        <taxon>Dikarya</taxon>
        <taxon>Ascomycota</taxon>
        <taxon>Pezizomycotina</taxon>
        <taxon>Eurotiomycetes</taxon>
        <taxon>Eurotiomycetidae</taxon>
        <taxon>Eurotiales</taxon>
        <taxon>Aspergillaceae</taxon>
        <taxon>Penicillium</taxon>
    </lineage>
</organism>
<evidence type="ECO:0000259" key="1">
    <source>
        <dbReference type="PROSITE" id="PS51462"/>
    </source>
</evidence>
<evidence type="ECO:0000313" key="2">
    <source>
        <dbReference type="EMBL" id="KAJ9483344.1"/>
    </source>
</evidence>
<proteinExistence type="predicted"/>
<evidence type="ECO:0000313" key="3">
    <source>
        <dbReference type="Proteomes" id="UP001227192"/>
    </source>
</evidence>
<dbReference type="Proteomes" id="UP001227192">
    <property type="component" value="Unassembled WGS sequence"/>
</dbReference>
<sequence>MGFSTVPVEEIDIPLDDFQAKQPDIAGFSASALIFCYYPQLRTFCLLLCLRAPLGKDENGKDKPNSWAFTWEPPGGACEKTDQTILTAAKRETKEEVNLRGWCVSRKVYRDSWTHKGIPMARYTVPMDVCEPIQPQRIWCDKQQEPVGIHEGSIQLREDEHLDYCWATEAQIRDSPPYDEKNPRRRQRGLVMLESKKEIIFDAFKQLKNSQLDMTYGLW</sequence>
<feature type="domain" description="Nudix hydrolase" evidence="1">
    <location>
        <begin position="25"/>
        <end position="191"/>
    </location>
</feature>
<reference evidence="2" key="1">
    <citation type="submission" date="2015-06" db="EMBL/GenBank/DDBJ databases">
        <authorList>
            <person name="Nguyen H."/>
        </authorList>
    </citation>
    <scope>NUCLEOTIDE SEQUENCE</scope>
    <source>
        <strain evidence="2">DAOM 180753</strain>
    </source>
</reference>
<accession>A0AAI9X4Q0</accession>
<comment type="caution">
    <text evidence="2">The sequence shown here is derived from an EMBL/GenBank/DDBJ whole genome shotgun (WGS) entry which is preliminary data.</text>
</comment>
<protein>
    <recommendedName>
        <fullName evidence="1">Nudix hydrolase domain-containing protein</fullName>
    </recommendedName>
</protein>